<dbReference type="GeneID" id="17258225"/>
<dbReference type="PANTHER" id="PTHR45709">
    <property type="entry name" value="LARGE SUBUNIT GTPASE 1 HOMOLOG-RELATED"/>
    <property type="match status" value="1"/>
</dbReference>
<dbReference type="GO" id="GO:0005525">
    <property type="term" value="F:GTP binding"/>
    <property type="evidence" value="ECO:0007669"/>
    <property type="project" value="UniProtKB-KW"/>
</dbReference>
<keyword evidence="6" id="KW-1185">Reference proteome</keyword>
<evidence type="ECO:0008006" key="7">
    <source>
        <dbReference type="Google" id="ProtNLM"/>
    </source>
</evidence>
<dbReference type="GO" id="GO:0005829">
    <property type="term" value="C:cytosol"/>
    <property type="evidence" value="ECO:0007669"/>
    <property type="project" value="TreeGrafter"/>
</dbReference>
<evidence type="ECO:0000313" key="6">
    <source>
        <dbReference type="Proteomes" id="UP000013827"/>
    </source>
</evidence>
<dbReference type="EnsemblProtists" id="EOD12184">
    <property type="protein sequence ID" value="EOD12184"/>
    <property type="gene ID" value="EMIHUDRAFT_214002"/>
</dbReference>
<dbReference type="PaxDb" id="2903-EOD12184"/>
<dbReference type="PANTHER" id="PTHR45709:SF2">
    <property type="entry name" value="LARGE SUBUNIT GTPASE 1 HOMOLOG"/>
    <property type="match status" value="1"/>
</dbReference>
<dbReference type="GO" id="GO:0003924">
    <property type="term" value="F:GTPase activity"/>
    <property type="evidence" value="ECO:0007669"/>
    <property type="project" value="InterPro"/>
</dbReference>
<keyword evidence="4" id="KW-0342">GTP-binding</keyword>
<dbReference type="KEGG" id="ehx:EMIHUDRAFT_214002"/>
<proteinExistence type="predicted"/>
<dbReference type="AlphaFoldDB" id="A0A0D3ILP9"/>
<dbReference type="RefSeq" id="XP_005764613.1">
    <property type="nucleotide sequence ID" value="XM_005764556.1"/>
</dbReference>
<keyword evidence="2" id="KW-0547">Nucleotide-binding</keyword>
<accession>A0A0D3ILP9</accession>
<keyword evidence="3" id="KW-0378">Hydrolase</keyword>
<evidence type="ECO:0000313" key="5">
    <source>
        <dbReference type="EnsemblProtists" id="EOD12184"/>
    </source>
</evidence>
<sequence>MSAWIPSHRLVLCDCPGLVFPSVAGSKAQMICDGILPIDQMRDYMPPLRLLCGRLGPDDFFQTYGVRLRTPEQRLDDPDAPEQARELLIALALARGFMTATKGGPDESRAARIVLKDLVNAKLLHCPRGPAFA</sequence>
<dbReference type="STRING" id="2903.R1DTU6"/>
<reference evidence="6" key="1">
    <citation type="journal article" date="2013" name="Nature">
        <title>Pan genome of the phytoplankton Emiliania underpins its global distribution.</title>
        <authorList>
            <person name="Read B.A."/>
            <person name="Kegel J."/>
            <person name="Klute M.J."/>
            <person name="Kuo A."/>
            <person name="Lefebvre S.C."/>
            <person name="Maumus F."/>
            <person name="Mayer C."/>
            <person name="Miller J."/>
            <person name="Monier A."/>
            <person name="Salamov A."/>
            <person name="Young J."/>
            <person name="Aguilar M."/>
            <person name="Claverie J.M."/>
            <person name="Frickenhaus S."/>
            <person name="Gonzalez K."/>
            <person name="Herman E.K."/>
            <person name="Lin Y.C."/>
            <person name="Napier J."/>
            <person name="Ogata H."/>
            <person name="Sarno A.F."/>
            <person name="Shmutz J."/>
            <person name="Schroeder D."/>
            <person name="de Vargas C."/>
            <person name="Verret F."/>
            <person name="von Dassow P."/>
            <person name="Valentin K."/>
            <person name="Van de Peer Y."/>
            <person name="Wheeler G."/>
            <person name="Dacks J.B."/>
            <person name="Delwiche C.F."/>
            <person name="Dyhrman S.T."/>
            <person name="Glockner G."/>
            <person name="John U."/>
            <person name="Richards T."/>
            <person name="Worden A.Z."/>
            <person name="Zhang X."/>
            <person name="Grigoriev I.V."/>
            <person name="Allen A.E."/>
            <person name="Bidle K."/>
            <person name="Borodovsky M."/>
            <person name="Bowler C."/>
            <person name="Brownlee C."/>
            <person name="Cock J.M."/>
            <person name="Elias M."/>
            <person name="Gladyshev V.N."/>
            <person name="Groth M."/>
            <person name="Guda C."/>
            <person name="Hadaegh A."/>
            <person name="Iglesias-Rodriguez M.D."/>
            <person name="Jenkins J."/>
            <person name="Jones B.M."/>
            <person name="Lawson T."/>
            <person name="Leese F."/>
            <person name="Lindquist E."/>
            <person name="Lobanov A."/>
            <person name="Lomsadze A."/>
            <person name="Malik S.B."/>
            <person name="Marsh M.E."/>
            <person name="Mackinder L."/>
            <person name="Mock T."/>
            <person name="Mueller-Roeber B."/>
            <person name="Pagarete A."/>
            <person name="Parker M."/>
            <person name="Probert I."/>
            <person name="Quesneville H."/>
            <person name="Raines C."/>
            <person name="Rensing S.A."/>
            <person name="Riano-Pachon D.M."/>
            <person name="Richier S."/>
            <person name="Rokitta S."/>
            <person name="Shiraiwa Y."/>
            <person name="Soanes D.M."/>
            <person name="van der Giezen M."/>
            <person name="Wahlund T.M."/>
            <person name="Williams B."/>
            <person name="Wilson W."/>
            <person name="Wolfe G."/>
            <person name="Wurch L.L."/>
        </authorList>
    </citation>
    <scope>NUCLEOTIDE SEQUENCE</scope>
</reference>
<evidence type="ECO:0000256" key="3">
    <source>
        <dbReference type="ARBA" id="ARBA00022801"/>
    </source>
</evidence>
<dbReference type="InterPro" id="IPR043358">
    <property type="entry name" value="GNL1-like"/>
</dbReference>
<evidence type="ECO:0000256" key="4">
    <source>
        <dbReference type="ARBA" id="ARBA00023134"/>
    </source>
</evidence>
<protein>
    <recommendedName>
        <fullName evidence="7">G domain-containing protein</fullName>
    </recommendedName>
</protein>
<keyword evidence="1" id="KW-0963">Cytoplasm</keyword>
<dbReference type="eggNOG" id="KOG1424">
    <property type="taxonomic scope" value="Eukaryota"/>
</dbReference>
<dbReference type="Proteomes" id="UP000013827">
    <property type="component" value="Unassembled WGS sequence"/>
</dbReference>
<evidence type="ECO:0000256" key="1">
    <source>
        <dbReference type="ARBA" id="ARBA00022490"/>
    </source>
</evidence>
<dbReference type="HOGENOM" id="CLU_1910600_0_0_1"/>
<organism evidence="5 6">
    <name type="scientific">Emiliania huxleyi (strain CCMP1516)</name>
    <dbReference type="NCBI Taxonomy" id="280463"/>
    <lineage>
        <taxon>Eukaryota</taxon>
        <taxon>Haptista</taxon>
        <taxon>Haptophyta</taxon>
        <taxon>Prymnesiophyceae</taxon>
        <taxon>Isochrysidales</taxon>
        <taxon>Noelaerhabdaceae</taxon>
        <taxon>Emiliania</taxon>
    </lineage>
</organism>
<evidence type="ECO:0000256" key="2">
    <source>
        <dbReference type="ARBA" id="ARBA00022741"/>
    </source>
</evidence>
<name>A0A0D3ILP9_EMIH1</name>
<reference evidence="5" key="2">
    <citation type="submission" date="2024-10" db="UniProtKB">
        <authorList>
            <consortium name="EnsemblProtists"/>
        </authorList>
    </citation>
    <scope>IDENTIFICATION</scope>
</reference>